<reference evidence="1 2" key="1">
    <citation type="journal article" date="2024" name="Commun. Biol.">
        <title>Comparative genomic analysis of thermophilic fungi reveals convergent evolutionary adaptations and gene losses.</title>
        <authorList>
            <person name="Steindorff A.S."/>
            <person name="Aguilar-Pontes M.V."/>
            <person name="Robinson A.J."/>
            <person name="Andreopoulos B."/>
            <person name="LaButti K."/>
            <person name="Kuo A."/>
            <person name="Mondo S."/>
            <person name="Riley R."/>
            <person name="Otillar R."/>
            <person name="Haridas S."/>
            <person name="Lipzen A."/>
            <person name="Grimwood J."/>
            <person name="Schmutz J."/>
            <person name="Clum A."/>
            <person name="Reid I.D."/>
            <person name="Moisan M.C."/>
            <person name="Butler G."/>
            <person name="Nguyen T.T.M."/>
            <person name="Dewar K."/>
            <person name="Conant G."/>
            <person name="Drula E."/>
            <person name="Henrissat B."/>
            <person name="Hansel C."/>
            <person name="Singer S."/>
            <person name="Hutchinson M.I."/>
            <person name="de Vries R.P."/>
            <person name="Natvig D.O."/>
            <person name="Powell A.J."/>
            <person name="Tsang A."/>
            <person name="Grigoriev I.V."/>
        </authorList>
    </citation>
    <scope>NUCLEOTIDE SEQUENCE [LARGE SCALE GENOMIC DNA]</scope>
    <source>
        <strain evidence="1 2">CBS 494.80</strain>
    </source>
</reference>
<dbReference type="SUPFAM" id="SSF56634">
    <property type="entry name" value="Heme-dependent catalase-like"/>
    <property type="match status" value="1"/>
</dbReference>
<dbReference type="Proteomes" id="UP001595075">
    <property type="component" value="Unassembled WGS sequence"/>
</dbReference>
<name>A0ABR4CTG0_9HELO</name>
<organism evidence="1 2">
    <name type="scientific">Oculimacula yallundae</name>
    <dbReference type="NCBI Taxonomy" id="86028"/>
    <lineage>
        <taxon>Eukaryota</taxon>
        <taxon>Fungi</taxon>
        <taxon>Dikarya</taxon>
        <taxon>Ascomycota</taxon>
        <taxon>Pezizomycotina</taxon>
        <taxon>Leotiomycetes</taxon>
        <taxon>Helotiales</taxon>
        <taxon>Ploettnerulaceae</taxon>
        <taxon>Oculimacula</taxon>
    </lineage>
</organism>
<dbReference type="Gene3D" id="2.40.180.10">
    <property type="entry name" value="Catalase core domain"/>
    <property type="match status" value="1"/>
</dbReference>
<accession>A0ABR4CTG0</accession>
<dbReference type="PANTHER" id="PTHR36195">
    <property type="entry name" value="DOMAIN PROTEIN, PUTATIVE (AFU_ORTHOLOGUE AFUA_5G01990)-RELATED-RELATED"/>
    <property type="match status" value="1"/>
</dbReference>
<keyword evidence="2" id="KW-1185">Reference proteome</keyword>
<sequence>MASGTIDTSKYVRWNSGVEKIPPGEAEDIQAVADMINEMQKAQYNNHRHMYGGTHARTQGVVKGKLIVGELPPHLAQSLFSQPAEYPLAMRYSSEPGDPGLDDRIPQPRGLAMKIFNVHGEMFDIGKDYPTQDIEFNSAPAIELADAKTTKEIFELRLKYGGDKKELYKHYEARNDTDLQKSRDQVPNKHLEVRTYRFGDYVIKYSLVSSGETQKSREDTVKPESHPDHILSDWLKEFHGNYEAEYLFQVQFCENIEEQPIEYAGTPWDEEKFPWQTVGKVVIPKQDSFIPVRKAFWEDHMRLDPWHGLKSFQPLGSPNRLRRAVYPASSALRRQVNGRKEVHLTSIDQIPDGCMIDV</sequence>
<dbReference type="PANTHER" id="PTHR36195:SF4">
    <property type="entry name" value="DOMAIN PROTEIN, PUTATIVE (AFU_ORTHOLOGUE AFUA_5G01990)-RELATED"/>
    <property type="match status" value="1"/>
</dbReference>
<evidence type="ECO:0008006" key="3">
    <source>
        <dbReference type="Google" id="ProtNLM"/>
    </source>
</evidence>
<gene>
    <name evidence="1" type="ORF">VTL71DRAFT_10508</name>
</gene>
<comment type="caution">
    <text evidence="1">The sequence shown here is derived from an EMBL/GenBank/DDBJ whole genome shotgun (WGS) entry which is preliminary data.</text>
</comment>
<evidence type="ECO:0000313" key="2">
    <source>
        <dbReference type="Proteomes" id="UP001595075"/>
    </source>
</evidence>
<proteinExistence type="predicted"/>
<evidence type="ECO:0000313" key="1">
    <source>
        <dbReference type="EMBL" id="KAL2073184.1"/>
    </source>
</evidence>
<dbReference type="EMBL" id="JAZHXI010000003">
    <property type="protein sequence ID" value="KAL2073184.1"/>
    <property type="molecule type" value="Genomic_DNA"/>
</dbReference>
<protein>
    <recommendedName>
        <fullName evidence="3">Catalase</fullName>
    </recommendedName>
</protein>
<dbReference type="InterPro" id="IPR020835">
    <property type="entry name" value="Catalase_sf"/>
</dbReference>